<evidence type="ECO:0000313" key="2">
    <source>
        <dbReference type="Proteomes" id="UP001215598"/>
    </source>
</evidence>
<gene>
    <name evidence="1" type="ORF">B0H16DRAFT_1466709</name>
</gene>
<dbReference type="EMBL" id="JARKIB010000122">
    <property type="protein sequence ID" value="KAJ7736267.1"/>
    <property type="molecule type" value="Genomic_DNA"/>
</dbReference>
<reference evidence="1" key="1">
    <citation type="submission" date="2023-03" db="EMBL/GenBank/DDBJ databases">
        <title>Massive genome expansion in bonnet fungi (Mycena s.s.) driven by repeated elements and novel gene families across ecological guilds.</title>
        <authorList>
            <consortium name="Lawrence Berkeley National Laboratory"/>
            <person name="Harder C.B."/>
            <person name="Miyauchi S."/>
            <person name="Viragh M."/>
            <person name="Kuo A."/>
            <person name="Thoen E."/>
            <person name="Andreopoulos B."/>
            <person name="Lu D."/>
            <person name="Skrede I."/>
            <person name="Drula E."/>
            <person name="Henrissat B."/>
            <person name="Morin E."/>
            <person name="Kohler A."/>
            <person name="Barry K."/>
            <person name="LaButti K."/>
            <person name="Morin E."/>
            <person name="Salamov A."/>
            <person name="Lipzen A."/>
            <person name="Mereny Z."/>
            <person name="Hegedus B."/>
            <person name="Baldrian P."/>
            <person name="Stursova M."/>
            <person name="Weitz H."/>
            <person name="Taylor A."/>
            <person name="Grigoriev I.V."/>
            <person name="Nagy L.G."/>
            <person name="Martin F."/>
            <person name="Kauserud H."/>
        </authorList>
    </citation>
    <scope>NUCLEOTIDE SEQUENCE</scope>
    <source>
        <strain evidence="1">CBHHK182m</strain>
    </source>
</reference>
<evidence type="ECO:0000313" key="1">
    <source>
        <dbReference type="EMBL" id="KAJ7736267.1"/>
    </source>
</evidence>
<name>A0AAD7I6M1_9AGAR</name>
<proteinExistence type="predicted"/>
<accession>A0AAD7I6M1</accession>
<protein>
    <submittedName>
        <fullName evidence="1">Uncharacterized protein</fullName>
    </submittedName>
</protein>
<dbReference type="AlphaFoldDB" id="A0AAD7I6M1"/>
<organism evidence="1 2">
    <name type="scientific">Mycena metata</name>
    <dbReference type="NCBI Taxonomy" id="1033252"/>
    <lineage>
        <taxon>Eukaryota</taxon>
        <taxon>Fungi</taxon>
        <taxon>Dikarya</taxon>
        <taxon>Basidiomycota</taxon>
        <taxon>Agaricomycotina</taxon>
        <taxon>Agaricomycetes</taxon>
        <taxon>Agaricomycetidae</taxon>
        <taxon>Agaricales</taxon>
        <taxon>Marasmiineae</taxon>
        <taxon>Mycenaceae</taxon>
        <taxon>Mycena</taxon>
    </lineage>
</organism>
<comment type="caution">
    <text evidence="1">The sequence shown here is derived from an EMBL/GenBank/DDBJ whole genome shotgun (WGS) entry which is preliminary data.</text>
</comment>
<keyword evidence="2" id="KW-1185">Reference proteome</keyword>
<sequence length="144" mass="15996">MAHSDFSVRGVGVERVRKKVNRILNIPEMPEDLDKPCNGTRSMGNSNQKINSPATIVLRVAPKAKISPTKPLISIEFRPIKELNQLTGGWSSDSVVFLTTGHLIEPTKLRVGKHKGDAKACKGKDPQEIVLEMIVWIHVDYESN</sequence>
<dbReference type="Proteomes" id="UP001215598">
    <property type="component" value="Unassembled WGS sequence"/>
</dbReference>